<reference evidence="3" key="1">
    <citation type="submission" date="2019-03" db="EMBL/GenBank/DDBJ databases">
        <title>Single cell metagenomics reveals metabolic interactions within the superorganism composed of flagellate Streblomastix strix and complex community of Bacteroidetes bacteria on its surface.</title>
        <authorList>
            <person name="Treitli S.C."/>
            <person name="Kolisko M."/>
            <person name="Husnik F."/>
            <person name="Keeling P."/>
            <person name="Hampl V."/>
        </authorList>
    </citation>
    <scope>NUCLEOTIDE SEQUENCE</scope>
    <source>
        <strain evidence="3">STM</strain>
    </source>
</reference>
<gene>
    <name evidence="3" type="ORF">EZS27_030886</name>
</gene>
<dbReference type="PANTHER" id="PTHR10948:SF23">
    <property type="entry name" value="TRANSPOSASE INSI FOR INSERTION SEQUENCE ELEMENT IS30A-RELATED"/>
    <property type="match status" value="1"/>
</dbReference>
<name>A0A5J4QEC3_9ZZZZ</name>
<feature type="non-terminal residue" evidence="3">
    <location>
        <position position="1"/>
    </location>
</feature>
<dbReference type="InterPro" id="IPR001584">
    <property type="entry name" value="Integrase_cat-core"/>
</dbReference>
<dbReference type="InterPro" id="IPR053392">
    <property type="entry name" value="Transposase_IS30-like"/>
</dbReference>
<evidence type="ECO:0000313" key="3">
    <source>
        <dbReference type="EMBL" id="KAA6319191.1"/>
    </source>
</evidence>
<dbReference type="Gene3D" id="3.30.420.10">
    <property type="entry name" value="Ribonuclease H-like superfamily/Ribonuclease H"/>
    <property type="match status" value="1"/>
</dbReference>
<dbReference type="InterPro" id="IPR051917">
    <property type="entry name" value="Transposase-Integrase"/>
</dbReference>
<accession>A0A5J4QEC3</accession>
<protein>
    <recommendedName>
        <fullName evidence="2">Integrase catalytic domain-containing protein</fullName>
    </recommendedName>
</protein>
<feature type="domain" description="Integrase catalytic" evidence="2">
    <location>
        <begin position="164"/>
        <end position="284"/>
    </location>
</feature>
<dbReference type="SUPFAM" id="SSF53098">
    <property type="entry name" value="Ribonuclease H-like"/>
    <property type="match status" value="1"/>
</dbReference>
<keyword evidence="1" id="KW-0233">DNA recombination</keyword>
<dbReference type="GO" id="GO:0005829">
    <property type="term" value="C:cytosol"/>
    <property type="evidence" value="ECO:0007669"/>
    <property type="project" value="TreeGrafter"/>
</dbReference>
<proteinExistence type="predicted"/>
<dbReference type="GO" id="GO:0004803">
    <property type="term" value="F:transposase activity"/>
    <property type="evidence" value="ECO:0007669"/>
    <property type="project" value="TreeGrafter"/>
</dbReference>
<dbReference type="InterPro" id="IPR025246">
    <property type="entry name" value="IS30-like_HTH"/>
</dbReference>
<dbReference type="GO" id="GO:0032196">
    <property type="term" value="P:transposition"/>
    <property type="evidence" value="ECO:0007669"/>
    <property type="project" value="TreeGrafter"/>
</dbReference>
<dbReference type="Gene3D" id="1.10.10.60">
    <property type="entry name" value="Homeodomain-like"/>
    <property type="match status" value="1"/>
</dbReference>
<dbReference type="NCBIfam" id="NF033563">
    <property type="entry name" value="transpos_IS30"/>
    <property type="match status" value="1"/>
</dbReference>
<sequence length="284" mass="33350">SSYFSCVMKKNKKHLTREQRYQIDALLQAKKTQKEIADIIGKYKSVISRELSRNSHKRGYSARFAQEYADLRKERFRGESKFTQALKDQVIKKLTEDQWSPGQIVGKAKREGLPRVSHERIYQFIRQEKAQGGILYKHLRHRLKHRKRPLSGKKIIIPDKVSIELRGPVITNKERLGDWEIDTIVGKENKGAILTVTERKTGFLLMKKLSKGKNAKALAKELYLLLLPYKKFVHSITSDNGTEFYEHKWIAHKLEANYYFAHPYSSWERGVNEYTNKLIRQYIL</sequence>
<comment type="caution">
    <text evidence="3">The sequence shown here is derived from an EMBL/GenBank/DDBJ whole genome shotgun (WGS) entry which is preliminary data.</text>
</comment>
<dbReference type="PANTHER" id="PTHR10948">
    <property type="entry name" value="TRANSPOSASE"/>
    <property type="match status" value="1"/>
</dbReference>
<evidence type="ECO:0000256" key="1">
    <source>
        <dbReference type="ARBA" id="ARBA00023172"/>
    </source>
</evidence>
<dbReference type="InterPro" id="IPR036397">
    <property type="entry name" value="RNaseH_sf"/>
</dbReference>
<dbReference type="GO" id="GO:0015074">
    <property type="term" value="P:DNA integration"/>
    <property type="evidence" value="ECO:0007669"/>
    <property type="project" value="InterPro"/>
</dbReference>
<dbReference type="InterPro" id="IPR012337">
    <property type="entry name" value="RNaseH-like_sf"/>
</dbReference>
<dbReference type="Pfam" id="PF13936">
    <property type="entry name" value="HTH_38"/>
    <property type="match status" value="1"/>
</dbReference>
<dbReference type="GO" id="GO:0003676">
    <property type="term" value="F:nucleic acid binding"/>
    <property type="evidence" value="ECO:0007669"/>
    <property type="project" value="InterPro"/>
</dbReference>
<dbReference type="EMBL" id="SNRY01003960">
    <property type="protein sequence ID" value="KAA6319191.1"/>
    <property type="molecule type" value="Genomic_DNA"/>
</dbReference>
<dbReference type="GO" id="GO:0006310">
    <property type="term" value="P:DNA recombination"/>
    <property type="evidence" value="ECO:0007669"/>
    <property type="project" value="UniProtKB-KW"/>
</dbReference>
<dbReference type="PROSITE" id="PS50994">
    <property type="entry name" value="INTEGRASE"/>
    <property type="match status" value="1"/>
</dbReference>
<evidence type="ECO:0000259" key="2">
    <source>
        <dbReference type="PROSITE" id="PS50994"/>
    </source>
</evidence>
<dbReference type="AlphaFoldDB" id="A0A5J4QEC3"/>
<organism evidence="3">
    <name type="scientific">termite gut metagenome</name>
    <dbReference type="NCBI Taxonomy" id="433724"/>
    <lineage>
        <taxon>unclassified sequences</taxon>
        <taxon>metagenomes</taxon>
        <taxon>organismal metagenomes</taxon>
    </lineage>
</organism>